<accession>A0A5N0TAJ2</accession>
<protein>
    <submittedName>
        <fullName evidence="2">Uncharacterized protein</fullName>
    </submittedName>
</protein>
<dbReference type="AlphaFoldDB" id="A0A5N0TAJ2"/>
<gene>
    <name evidence="2" type="ORF">F6B40_12645</name>
</gene>
<sequence>MSDRDDITQPLDHLRPKDERDDATEIEQPEYPVDGAPAEDSRVSPATAAEPTEPKRHGVDKLPPTGR</sequence>
<feature type="compositionally biased region" description="Basic and acidic residues" evidence="1">
    <location>
        <begin position="1"/>
        <end position="20"/>
    </location>
</feature>
<comment type="caution">
    <text evidence="2">The sequence shown here is derived from an EMBL/GenBank/DDBJ whole genome shotgun (WGS) entry which is preliminary data.</text>
</comment>
<reference evidence="3" key="1">
    <citation type="submission" date="2019-09" db="EMBL/GenBank/DDBJ databases">
        <title>Mumia zhuanghuii sp. nov. isolated from the intestinal contents of plateau pika (Ochotona curzoniae) in the Qinghai-Tibet plateau of China.</title>
        <authorList>
            <person name="Tian Z."/>
        </authorList>
    </citation>
    <scope>NUCLEOTIDE SEQUENCE [LARGE SCALE GENOMIC DNA]</scope>
    <source>
        <strain evidence="3">L-033</strain>
    </source>
</reference>
<proteinExistence type="predicted"/>
<dbReference type="Proteomes" id="UP000326838">
    <property type="component" value="Unassembled WGS sequence"/>
</dbReference>
<evidence type="ECO:0000313" key="3">
    <source>
        <dbReference type="Proteomes" id="UP000326838"/>
    </source>
</evidence>
<feature type="region of interest" description="Disordered" evidence="1">
    <location>
        <begin position="1"/>
        <end position="67"/>
    </location>
</feature>
<dbReference type="RefSeq" id="WP_150894604.1">
    <property type="nucleotide sequence ID" value="NZ_VYUY01000018.1"/>
</dbReference>
<evidence type="ECO:0000256" key="1">
    <source>
        <dbReference type="SAM" id="MobiDB-lite"/>
    </source>
</evidence>
<evidence type="ECO:0000313" key="2">
    <source>
        <dbReference type="EMBL" id="KAA9131147.1"/>
    </source>
</evidence>
<name>A0A5N0TAJ2_9MICO</name>
<organism evidence="2 3">
    <name type="scientific">Microbacterium caowuchunii</name>
    <dbReference type="NCBI Taxonomy" id="2614638"/>
    <lineage>
        <taxon>Bacteria</taxon>
        <taxon>Bacillati</taxon>
        <taxon>Actinomycetota</taxon>
        <taxon>Actinomycetes</taxon>
        <taxon>Micrococcales</taxon>
        <taxon>Microbacteriaceae</taxon>
        <taxon>Microbacterium</taxon>
    </lineage>
</organism>
<dbReference type="EMBL" id="VYUY01000018">
    <property type="protein sequence ID" value="KAA9131147.1"/>
    <property type="molecule type" value="Genomic_DNA"/>
</dbReference>
<keyword evidence="3" id="KW-1185">Reference proteome</keyword>